<gene>
    <name evidence="1" type="ORF">GCM10010124_14620</name>
</gene>
<reference evidence="1" key="2">
    <citation type="submission" date="2020-09" db="EMBL/GenBank/DDBJ databases">
        <authorList>
            <person name="Sun Q."/>
            <person name="Ohkuma M."/>
        </authorList>
    </citation>
    <scope>NUCLEOTIDE SEQUENCE</scope>
    <source>
        <strain evidence="1">JCM 3091</strain>
    </source>
</reference>
<dbReference type="AlphaFoldDB" id="A0A8J3BN20"/>
<dbReference type="Pfam" id="PF19939">
    <property type="entry name" value="DUF6401"/>
    <property type="match status" value="1"/>
</dbReference>
<protein>
    <submittedName>
        <fullName evidence="1">Uncharacterized protein</fullName>
    </submittedName>
</protein>
<organism evidence="1 2">
    <name type="scientific">Pilimelia terevasa</name>
    <dbReference type="NCBI Taxonomy" id="53372"/>
    <lineage>
        <taxon>Bacteria</taxon>
        <taxon>Bacillati</taxon>
        <taxon>Actinomycetota</taxon>
        <taxon>Actinomycetes</taxon>
        <taxon>Micromonosporales</taxon>
        <taxon>Micromonosporaceae</taxon>
        <taxon>Pilimelia</taxon>
    </lineage>
</organism>
<proteinExistence type="predicted"/>
<name>A0A8J3BN20_9ACTN</name>
<accession>A0A8J3BN20</accession>
<sequence>MHMTSDYLRTAESPPCVRGLGRAQDALDDLMARVGVDGLTHAFGDPGFLARVDQHAADVREALLRAGRAMTPEGLVSYAASVTAAARRMNLFLPEPGEADPARLDWAAAPWHLLRLVAVCGIAEEAAWV</sequence>
<comment type="caution">
    <text evidence="1">The sequence shown here is derived from an EMBL/GenBank/DDBJ whole genome shotgun (WGS) entry which is preliminary data.</text>
</comment>
<reference evidence="1" key="1">
    <citation type="journal article" date="2014" name="Int. J. Syst. Evol. Microbiol.">
        <title>Complete genome sequence of Corynebacterium casei LMG S-19264T (=DSM 44701T), isolated from a smear-ripened cheese.</title>
        <authorList>
            <consortium name="US DOE Joint Genome Institute (JGI-PGF)"/>
            <person name="Walter F."/>
            <person name="Albersmeier A."/>
            <person name="Kalinowski J."/>
            <person name="Ruckert C."/>
        </authorList>
    </citation>
    <scope>NUCLEOTIDE SEQUENCE</scope>
    <source>
        <strain evidence="1">JCM 3091</strain>
    </source>
</reference>
<evidence type="ECO:0000313" key="1">
    <source>
        <dbReference type="EMBL" id="GGK23169.1"/>
    </source>
</evidence>
<dbReference type="InterPro" id="IPR045647">
    <property type="entry name" value="DUF6401"/>
</dbReference>
<dbReference type="Proteomes" id="UP000662200">
    <property type="component" value="Unassembled WGS sequence"/>
</dbReference>
<dbReference type="EMBL" id="BMQC01000004">
    <property type="protein sequence ID" value="GGK23169.1"/>
    <property type="molecule type" value="Genomic_DNA"/>
</dbReference>
<evidence type="ECO:0000313" key="2">
    <source>
        <dbReference type="Proteomes" id="UP000662200"/>
    </source>
</evidence>
<keyword evidence="2" id="KW-1185">Reference proteome</keyword>